<keyword evidence="3" id="KW-0813">Transport</keyword>
<proteinExistence type="inferred from homology"/>
<evidence type="ECO:0000256" key="5">
    <source>
        <dbReference type="ARBA" id="ARBA00022927"/>
    </source>
</evidence>
<comment type="similarity">
    <text evidence="2">Belongs to the VPS35L family.</text>
</comment>
<dbReference type="OrthoDB" id="1734063at2759"/>
<evidence type="ECO:0000256" key="6">
    <source>
        <dbReference type="SAM" id="MobiDB-lite"/>
    </source>
</evidence>
<evidence type="ECO:0000313" key="7">
    <source>
        <dbReference type="EMBL" id="CCI49654.1"/>
    </source>
</evidence>
<evidence type="ECO:0000313" key="8">
    <source>
        <dbReference type="Proteomes" id="UP000053237"/>
    </source>
</evidence>
<comment type="caution">
    <text evidence="7">The sequence shown here is derived from an EMBL/GenBank/DDBJ whole genome shotgun (WGS) entry which is preliminary data.</text>
</comment>
<dbReference type="PANTHER" id="PTHR13673">
    <property type="entry name" value="ESOPHAGEAL CANCER ASSOCIATED PROTEIN"/>
    <property type="match status" value="1"/>
</dbReference>
<evidence type="ECO:0000256" key="2">
    <source>
        <dbReference type="ARBA" id="ARBA00010704"/>
    </source>
</evidence>
<dbReference type="PANTHER" id="PTHR13673:SF0">
    <property type="entry name" value="VPS35 ENDOSOMAL PROTEIN-SORTING FACTOR-LIKE"/>
    <property type="match status" value="1"/>
</dbReference>
<dbReference type="GO" id="GO:0032456">
    <property type="term" value="P:endocytic recycling"/>
    <property type="evidence" value="ECO:0007669"/>
    <property type="project" value="InterPro"/>
</dbReference>
<feature type="region of interest" description="Disordered" evidence="6">
    <location>
        <begin position="81"/>
        <end position="100"/>
    </location>
</feature>
<dbReference type="GO" id="GO:0015031">
    <property type="term" value="P:protein transport"/>
    <property type="evidence" value="ECO:0007669"/>
    <property type="project" value="UniProtKB-KW"/>
</dbReference>
<evidence type="ECO:0000256" key="1">
    <source>
        <dbReference type="ARBA" id="ARBA00004177"/>
    </source>
</evidence>
<comment type="subcellular location">
    <subcellularLocation>
        <location evidence="1">Endosome</location>
    </subcellularLocation>
</comment>
<dbReference type="EMBL" id="CAIX01000324">
    <property type="protein sequence ID" value="CCI49654.1"/>
    <property type="molecule type" value="Genomic_DNA"/>
</dbReference>
<protein>
    <submittedName>
        <fullName evidence="7">Uncharacterized protein</fullName>
    </submittedName>
</protein>
<dbReference type="STRING" id="65357.A0A024GSE6"/>
<organism evidence="7 8">
    <name type="scientific">Albugo candida</name>
    <dbReference type="NCBI Taxonomy" id="65357"/>
    <lineage>
        <taxon>Eukaryota</taxon>
        <taxon>Sar</taxon>
        <taxon>Stramenopiles</taxon>
        <taxon>Oomycota</taxon>
        <taxon>Peronosporomycetes</taxon>
        <taxon>Albuginales</taxon>
        <taxon>Albuginaceae</taxon>
        <taxon>Albugo</taxon>
    </lineage>
</organism>
<dbReference type="GO" id="GO:0005768">
    <property type="term" value="C:endosome"/>
    <property type="evidence" value="ECO:0007669"/>
    <property type="project" value="UniProtKB-SubCell"/>
</dbReference>
<name>A0A024GSE6_9STRA</name>
<dbReference type="InterPro" id="IPR029705">
    <property type="entry name" value="VPS35L"/>
</dbReference>
<reference evidence="7 8" key="1">
    <citation type="submission" date="2012-05" db="EMBL/GenBank/DDBJ databases">
        <title>Recombination and specialization in a pathogen metapopulation.</title>
        <authorList>
            <person name="Gardiner A."/>
            <person name="Kemen E."/>
            <person name="Schultz-Larsen T."/>
            <person name="MacLean D."/>
            <person name="Van Oosterhout C."/>
            <person name="Jones J.D.G."/>
        </authorList>
    </citation>
    <scope>NUCLEOTIDE SEQUENCE [LARGE SCALE GENOMIC DNA]</scope>
    <source>
        <strain evidence="7 8">Ac Nc2</strain>
    </source>
</reference>
<keyword evidence="8" id="KW-1185">Reference proteome</keyword>
<gene>
    <name evidence="7" type="ORF">BN9_110230</name>
</gene>
<dbReference type="AlphaFoldDB" id="A0A024GSE6"/>
<keyword evidence="5" id="KW-0653">Protein transport</keyword>
<evidence type="ECO:0000256" key="4">
    <source>
        <dbReference type="ARBA" id="ARBA00022753"/>
    </source>
</evidence>
<sequence length="1136" mass="129270">MNSICKHNTAKCESQLKHPLKYFKALENHFFYVDYPTSSHESKTPSQSALTRQIQSNLAEGDKKRLNEIVSLSKGEIDPLGATTPTGYIDKKHSEPDSNSQTSQCIAHLQKGPGYLGLTEPTLLDDWHRNANVILRVTQKLTFKIRPYMMDLSESDHPGDFFMSNPVASQNTNSQNVSENVPVIKRAKDRLQFLDARRLALNPDQNPHLSESLGEVDQLVELSQAEYIAKISTMKEQLIQTWQRKQKVEALRVTIKAVKILKDADTSPELYPSAFVLVSTILDKFGQLVFDRIRERACSDASGQLLASSSLPQGFSSTDINVQAMETCRNWFYKTACIRELLPRIYIELALLQCYRYLSNGDYELIILRLSNMIRGVANPLVAVYARLYLILSASNLMKVFSKNVILTTLSDYFLSLRYFRTHQLNEWIEKHQPTMNPESKIFEQWTEEKLLELHSPAIKWLFRYAASVPPDQSIFFELLAHYKETCGNSMVLKHLIDAFGVTAYDDKTCREICQLIRTSSPSNFSKSHLYAVLAHKLAKKESDSIDRRSLLYFLNTSWKTVSEVSELDDYMECGAAYMQLIVTHFSPLEAQILLQDISRKLNDIPPEKFNESTYHQLSAVIEHVVCEARKQKEYFAVVIPSLEFLTLLGLFKQETSVSVSKKVLHAFVGPTPTSHSSDNGQIRLHVAGPQAAVARTLFVLCCRIHDSLDNLRTQSEFNEASTDICKFIMRLGVLHETSLCGLTPLRESFVVDERGALLQLYTDCRRAFYKLEPAKAILSKCVLILTAQTFRPHSTESTKTPTTTIDRQEVEFIKSCLAHAYITIPSISTFLEPKLDIYKMGLYTLGANAALVRNCLSQLDGFLKSAIRQIAETKASVLLYDVKEHYKQLIECGKVSMALNDGFHFRSYLQSHDTVSDGGFIHYVQCLVSIIAYVPSVKDDDPFYYVSALYHLLFDRLFSNEWAESEPEDDKMLANIRIQSTESKFDSKFMVELLRIRFRLLFTQLFGLWGQRQTPDKFNGVDSNNVLYSGNANFLTTARAKFTDCLRRIIIELEIWITSPDRKDTLENLALKVKLAMECIVLITPFLTWESNSIIGTNDDVVLSASLTLRMLHIVTIFRVIDRTSYNVDNGGSKR</sequence>
<accession>A0A024GSE6</accession>
<evidence type="ECO:0000256" key="3">
    <source>
        <dbReference type="ARBA" id="ARBA00022448"/>
    </source>
</evidence>
<dbReference type="InParanoid" id="A0A024GSE6"/>
<dbReference type="Proteomes" id="UP000053237">
    <property type="component" value="Unassembled WGS sequence"/>
</dbReference>
<keyword evidence="4" id="KW-0967">Endosome</keyword>